<dbReference type="Proteomes" id="UP000321578">
    <property type="component" value="Unassembled WGS sequence"/>
</dbReference>
<comment type="caution">
    <text evidence="2">The sequence shown here is derived from an EMBL/GenBank/DDBJ whole genome shotgun (WGS) entry which is preliminary data.</text>
</comment>
<dbReference type="GO" id="GO:0007165">
    <property type="term" value="P:signal transduction"/>
    <property type="evidence" value="ECO:0007669"/>
    <property type="project" value="InterPro"/>
</dbReference>
<evidence type="ECO:0000313" key="3">
    <source>
        <dbReference type="Proteomes" id="UP000321578"/>
    </source>
</evidence>
<dbReference type="SUPFAM" id="SSF55785">
    <property type="entry name" value="PYP-like sensor domain (PAS domain)"/>
    <property type="match status" value="1"/>
</dbReference>
<dbReference type="PROSITE" id="PS50885">
    <property type="entry name" value="HAMP"/>
    <property type="match status" value="1"/>
</dbReference>
<feature type="domain" description="HAMP" evidence="1">
    <location>
        <begin position="3"/>
        <end position="56"/>
    </location>
</feature>
<dbReference type="EMBL" id="VORO01000028">
    <property type="protein sequence ID" value="TXD87199.1"/>
    <property type="molecule type" value="Genomic_DNA"/>
</dbReference>
<dbReference type="GO" id="GO:0016020">
    <property type="term" value="C:membrane"/>
    <property type="evidence" value="ECO:0007669"/>
    <property type="project" value="InterPro"/>
</dbReference>
<evidence type="ECO:0000259" key="1">
    <source>
        <dbReference type="PROSITE" id="PS50885"/>
    </source>
</evidence>
<gene>
    <name evidence="2" type="ORF">ESY86_17955</name>
</gene>
<dbReference type="Gene3D" id="3.30.450.20">
    <property type="entry name" value="PAS domain"/>
    <property type="match status" value="1"/>
</dbReference>
<evidence type="ECO:0000313" key="2">
    <source>
        <dbReference type="EMBL" id="TXD87199.1"/>
    </source>
</evidence>
<dbReference type="InterPro" id="IPR035965">
    <property type="entry name" value="PAS-like_dom_sf"/>
</dbReference>
<accession>A0A5C6ZDE2</accession>
<proteinExistence type="predicted"/>
<protein>
    <recommendedName>
        <fullName evidence="1">HAMP domain-containing protein</fullName>
    </recommendedName>
</protein>
<organism evidence="2 3">
    <name type="scientific">Subsaximicrobium wynnwilliamsii</name>
    <dbReference type="NCBI Taxonomy" id="291179"/>
    <lineage>
        <taxon>Bacteria</taxon>
        <taxon>Pseudomonadati</taxon>
        <taxon>Bacteroidota</taxon>
        <taxon>Flavobacteriia</taxon>
        <taxon>Flavobacteriales</taxon>
        <taxon>Flavobacteriaceae</taxon>
        <taxon>Subsaximicrobium</taxon>
    </lineage>
</organism>
<dbReference type="RefSeq" id="WP_147088110.1">
    <property type="nucleotide sequence ID" value="NZ_VORM01000030.1"/>
</dbReference>
<keyword evidence="3" id="KW-1185">Reference proteome</keyword>
<sequence>MEDDILYRMQIINEMLLEMASGNFYYRIERSENDDNIEALIATLNMLAEEIQETIVHQGYANTEHTTLDIVQMSFILNSKGFIEMVNQKTCNILSALYDDIIGKDFENFLAKASIAKWKATWNLIKEKEIFDTSLDLNFKSKGKLIIPKIAYITTFIDRLSKENKTLVTVVHHSNFKKQLDADLKERVIGSLYIRLVSISCNACYY</sequence>
<name>A0A5C6ZDE2_9FLAO</name>
<dbReference type="AlphaFoldDB" id="A0A5C6ZDE2"/>
<dbReference type="OrthoDB" id="1451418at2"/>
<reference evidence="2 3" key="1">
    <citation type="submission" date="2019-08" db="EMBL/GenBank/DDBJ databases">
        <title>Genomes of Subsaximicrobium wynnwilliamsii strains.</title>
        <authorList>
            <person name="Bowman J.P."/>
        </authorList>
    </citation>
    <scope>NUCLEOTIDE SEQUENCE [LARGE SCALE GENOMIC DNA]</scope>
    <source>
        <strain evidence="2 3">2-80-2</strain>
    </source>
</reference>
<dbReference type="InterPro" id="IPR003660">
    <property type="entry name" value="HAMP_dom"/>
</dbReference>